<organism evidence="4 5">
    <name type="scientific">Dermacoccus barathri</name>
    <dbReference type="NCBI Taxonomy" id="322601"/>
    <lineage>
        <taxon>Bacteria</taxon>
        <taxon>Bacillati</taxon>
        <taxon>Actinomycetota</taxon>
        <taxon>Actinomycetes</taxon>
        <taxon>Micrococcales</taxon>
        <taxon>Dermacoccaceae</taxon>
        <taxon>Dermacoccus</taxon>
    </lineage>
</organism>
<dbReference type="Gene3D" id="3.30.470.20">
    <property type="entry name" value="ATP-grasp fold, B domain"/>
    <property type="match status" value="1"/>
</dbReference>
<proteinExistence type="predicted"/>
<evidence type="ECO:0000313" key="4">
    <source>
        <dbReference type="EMBL" id="GAA1553316.1"/>
    </source>
</evidence>
<dbReference type="EMBL" id="BAAANV010000066">
    <property type="protein sequence ID" value="GAA1553316.1"/>
    <property type="molecule type" value="Genomic_DNA"/>
</dbReference>
<dbReference type="RefSeq" id="WP_346030947.1">
    <property type="nucleotide sequence ID" value="NZ_BAAANV010000066.1"/>
</dbReference>
<feature type="region of interest" description="Disordered" evidence="2">
    <location>
        <begin position="1"/>
        <end position="21"/>
    </location>
</feature>
<evidence type="ECO:0000256" key="2">
    <source>
        <dbReference type="SAM" id="MobiDB-lite"/>
    </source>
</evidence>
<comment type="caution">
    <text evidence="4">The sequence shown here is derived from an EMBL/GenBank/DDBJ whole genome shotgun (WGS) entry which is preliminary data.</text>
</comment>
<dbReference type="SUPFAM" id="SSF56059">
    <property type="entry name" value="Glutathione synthetase ATP-binding domain-like"/>
    <property type="match status" value="1"/>
</dbReference>
<dbReference type="Proteomes" id="UP001501288">
    <property type="component" value="Unassembled WGS sequence"/>
</dbReference>
<accession>A0ABN2C5Y7</accession>
<protein>
    <submittedName>
        <fullName evidence="4">Carboxylate--amine ligase</fullName>
    </submittedName>
</protein>
<keyword evidence="5" id="KW-1185">Reference proteome</keyword>
<feature type="compositionally biased region" description="Low complexity" evidence="2">
    <location>
        <begin position="1"/>
        <end position="17"/>
    </location>
</feature>
<evidence type="ECO:0000313" key="5">
    <source>
        <dbReference type="Proteomes" id="UP001501288"/>
    </source>
</evidence>
<keyword evidence="1" id="KW-0067">ATP-binding</keyword>
<dbReference type="PROSITE" id="PS50975">
    <property type="entry name" value="ATP_GRASP"/>
    <property type="match status" value="1"/>
</dbReference>
<feature type="domain" description="ATP-grasp" evidence="3">
    <location>
        <begin position="177"/>
        <end position="375"/>
    </location>
</feature>
<name>A0ABN2C5Y7_9MICO</name>
<keyword evidence="1" id="KW-0547">Nucleotide-binding</keyword>
<gene>
    <name evidence="4" type="ORF">GCM10009762_27560</name>
</gene>
<sequence>MSPAPTSGSTSSTSPASLVKGGLRSAMSMAERVSSTAAAKVAPARGRTPGEGGTPPVLPVVLDFTLSGYALARAFHERYDLTSVAIVPLHTPAVGDSSLFHEVRVLGHEALTNHQLVMDELVRVAAAHPNLTVIPLTNNDSYVQMLSAQRDSLGANVVVPHESPEMLVRISDKNHFNAVCAEAGVLTPGTAVLDFGAGRPSATEVTFPFPIIVKPADSALHNKLTMQGKRKLYEIDDSAALEDLIDRLHAAGFTGEMLAQDRIPGDDILSVTIYRARTGEVTLARTSKVLLQDPRPAYLGIPDVQVVQDMPDVVDASVRILETADYYGFANLDAIRDPRDGSVKFFEVNPRYGRNCYYATGSGANIAEQLVTDLVEGRPMAAPALENELVYTVLPPRALQRLLPEGSDRSLVERLVKAGHWADPLKYGGERNPKHKAYAHAAAWHHARAYRGAPRVIGG</sequence>
<evidence type="ECO:0000259" key="3">
    <source>
        <dbReference type="PROSITE" id="PS50975"/>
    </source>
</evidence>
<dbReference type="GO" id="GO:0016874">
    <property type="term" value="F:ligase activity"/>
    <property type="evidence" value="ECO:0007669"/>
    <property type="project" value="UniProtKB-KW"/>
</dbReference>
<dbReference type="InterPro" id="IPR011761">
    <property type="entry name" value="ATP-grasp"/>
</dbReference>
<evidence type="ECO:0000256" key="1">
    <source>
        <dbReference type="PROSITE-ProRule" id="PRU00409"/>
    </source>
</evidence>
<reference evidence="4 5" key="1">
    <citation type="journal article" date="2019" name="Int. J. Syst. Evol. Microbiol.">
        <title>The Global Catalogue of Microorganisms (GCM) 10K type strain sequencing project: providing services to taxonomists for standard genome sequencing and annotation.</title>
        <authorList>
            <consortium name="The Broad Institute Genomics Platform"/>
            <consortium name="The Broad Institute Genome Sequencing Center for Infectious Disease"/>
            <person name="Wu L."/>
            <person name="Ma J."/>
        </authorList>
    </citation>
    <scope>NUCLEOTIDE SEQUENCE [LARGE SCALE GENOMIC DNA]</scope>
    <source>
        <strain evidence="4 5">JCM 14588</strain>
    </source>
</reference>
<keyword evidence="4" id="KW-0436">Ligase</keyword>